<proteinExistence type="predicted"/>
<reference evidence="3 4" key="1">
    <citation type="submission" date="2019-06" db="EMBL/GenBank/DDBJ databases">
        <title>Whole genome shotgun sequence of Corynebacterium variabile NBRC 15286.</title>
        <authorList>
            <person name="Hosoyama A."/>
            <person name="Uohara A."/>
            <person name="Ohji S."/>
            <person name="Ichikawa N."/>
        </authorList>
    </citation>
    <scope>NUCLEOTIDE SEQUENCE [LARGE SCALE GENOMIC DNA]</scope>
    <source>
        <strain evidence="3 4">NBRC 15286</strain>
    </source>
</reference>
<comment type="caution">
    <text evidence="3">The sequence shown here is derived from an EMBL/GenBank/DDBJ whole genome shotgun (WGS) entry which is preliminary data.</text>
</comment>
<organism evidence="3 4">
    <name type="scientific">Corynebacterium variabile</name>
    <dbReference type="NCBI Taxonomy" id="1727"/>
    <lineage>
        <taxon>Bacteria</taxon>
        <taxon>Bacillati</taxon>
        <taxon>Actinomycetota</taxon>
        <taxon>Actinomycetes</taxon>
        <taxon>Mycobacteriales</taxon>
        <taxon>Corynebacteriaceae</taxon>
        <taxon>Corynebacterium</taxon>
    </lineage>
</organism>
<dbReference type="InterPro" id="IPR054612">
    <property type="entry name" value="Phage_capsid-like_C"/>
</dbReference>
<gene>
    <name evidence="3" type="ORF">CVA01_27650</name>
</gene>
<dbReference type="EMBL" id="BJNT01000026">
    <property type="protein sequence ID" value="GEC87451.1"/>
    <property type="molecule type" value="Genomic_DNA"/>
</dbReference>
<protein>
    <submittedName>
        <fullName evidence="3">Phage capsid protein</fullName>
    </submittedName>
</protein>
<evidence type="ECO:0000313" key="3">
    <source>
        <dbReference type="EMBL" id="GEC87451.1"/>
    </source>
</evidence>
<feature type="domain" description="Phage capsid-like C-terminal" evidence="2">
    <location>
        <begin position="17"/>
        <end position="287"/>
    </location>
</feature>
<dbReference type="NCBIfam" id="TIGR01554">
    <property type="entry name" value="major_cap_HK97"/>
    <property type="match status" value="1"/>
</dbReference>
<comment type="subcellular location">
    <subcellularLocation>
        <location evidence="1">Virion</location>
    </subcellularLocation>
</comment>
<dbReference type="AlphaFoldDB" id="A0A4Y4C343"/>
<dbReference type="Proteomes" id="UP000319986">
    <property type="component" value="Unassembled WGS sequence"/>
</dbReference>
<sequence>MPFNNIIGRADVSDAHLPDQVSKEILAEAPKDSIMLTNARRVPMSSAKSKQPVLASLPDAYWVNGDTGLKQTSSANWNGITMTAEELAVIVPIPDALIADAQVPLWDEIKPLVAEAFGQKIDEATLFGVDKPDSWPDDVFTAATAAGNTVTAGTGADLGVDVANLAGLVSKQGYNINGFVSEPGLGWELIGQRSANGSAIYGPSHAIGQPDTLYGKPINEDATGGFDGEKAKLMALDWSKFVVGVRQDITYDLFSEGVISDADGKVVLNLMQQDSKALRVVMRVGWQCAAPVTRVGRKKDRVYPAGLLLPAGGSGETPTP</sequence>
<name>A0A4Y4C343_9CORY</name>
<dbReference type="GeneID" id="82888836"/>
<dbReference type="SUPFAM" id="SSF56563">
    <property type="entry name" value="Major capsid protein gp5"/>
    <property type="match status" value="1"/>
</dbReference>
<evidence type="ECO:0000259" key="2">
    <source>
        <dbReference type="Pfam" id="PF05065"/>
    </source>
</evidence>
<dbReference type="Pfam" id="PF05065">
    <property type="entry name" value="Phage_capsid"/>
    <property type="match status" value="1"/>
</dbReference>
<evidence type="ECO:0000256" key="1">
    <source>
        <dbReference type="ARBA" id="ARBA00004328"/>
    </source>
</evidence>
<dbReference type="RefSeq" id="WP_141331491.1">
    <property type="nucleotide sequence ID" value="NZ_BJNT01000026.1"/>
</dbReference>
<accession>A0A4Y4C343</accession>
<dbReference type="InterPro" id="IPR024455">
    <property type="entry name" value="Phage_capsid"/>
</dbReference>
<evidence type="ECO:0000313" key="4">
    <source>
        <dbReference type="Proteomes" id="UP000319986"/>
    </source>
</evidence>